<dbReference type="GO" id="GO:0022857">
    <property type="term" value="F:transmembrane transporter activity"/>
    <property type="evidence" value="ECO:0007669"/>
    <property type="project" value="InterPro"/>
</dbReference>
<protein>
    <recommendedName>
        <fullName evidence="6">WAT1-related protein</fullName>
    </recommendedName>
</protein>
<feature type="transmembrane region" description="Helical" evidence="6">
    <location>
        <begin position="47"/>
        <end position="68"/>
    </location>
</feature>
<feature type="transmembrane region" description="Helical" evidence="6">
    <location>
        <begin position="109"/>
        <end position="131"/>
    </location>
</feature>
<dbReference type="InterPro" id="IPR037185">
    <property type="entry name" value="EmrE-like"/>
</dbReference>
<feature type="transmembrane region" description="Helical" evidence="6">
    <location>
        <begin position="143"/>
        <end position="164"/>
    </location>
</feature>
<dbReference type="Proteomes" id="UP001346149">
    <property type="component" value="Unassembled WGS sequence"/>
</dbReference>
<name>A0AAN7LZ07_TRANT</name>
<accession>A0AAN7LZ07</accession>
<evidence type="ECO:0000259" key="7">
    <source>
        <dbReference type="Pfam" id="PF00892"/>
    </source>
</evidence>
<dbReference type="InterPro" id="IPR030184">
    <property type="entry name" value="WAT1-related"/>
</dbReference>
<evidence type="ECO:0000256" key="5">
    <source>
        <dbReference type="ARBA" id="ARBA00023136"/>
    </source>
</evidence>
<keyword evidence="3 6" id="KW-0812">Transmembrane</keyword>
<feature type="transmembrane region" description="Helical" evidence="6">
    <location>
        <begin position="190"/>
        <end position="210"/>
    </location>
</feature>
<keyword evidence="5 6" id="KW-0472">Membrane</keyword>
<dbReference type="GO" id="GO:0016020">
    <property type="term" value="C:membrane"/>
    <property type="evidence" value="ECO:0007669"/>
    <property type="project" value="UniProtKB-SubCell"/>
</dbReference>
<proteinExistence type="inferred from homology"/>
<dbReference type="AlphaFoldDB" id="A0AAN7LZ07"/>
<dbReference type="InterPro" id="IPR000620">
    <property type="entry name" value="EamA_dom"/>
</dbReference>
<evidence type="ECO:0000313" key="8">
    <source>
        <dbReference type="EMBL" id="KAK4795705.1"/>
    </source>
</evidence>
<keyword evidence="9" id="KW-1185">Reference proteome</keyword>
<evidence type="ECO:0000256" key="4">
    <source>
        <dbReference type="ARBA" id="ARBA00022989"/>
    </source>
</evidence>
<comment type="caution">
    <text evidence="8">The sequence shown here is derived from an EMBL/GenBank/DDBJ whole genome shotgun (WGS) entry which is preliminary data.</text>
</comment>
<organism evidence="8 9">
    <name type="scientific">Trapa natans</name>
    <name type="common">Water chestnut</name>
    <dbReference type="NCBI Taxonomy" id="22666"/>
    <lineage>
        <taxon>Eukaryota</taxon>
        <taxon>Viridiplantae</taxon>
        <taxon>Streptophyta</taxon>
        <taxon>Embryophyta</taxon>
        <taxon>Tracheophyta</taxon>
        <taxon>Spermatophyta</taxon>
        <taxon>Magnoliopsida</taxon>
        <taxon>eudicotyledons</taxon>
        <taxon>Gunneridae</taxon>
        <taxon>Pentapetalae</taxon>
        <taxon>rosids</taxon>
        <taxon>malvids</taxon>
        <taxon>Myrtales</taxon>
        <taxon>Lythraceae</taxon>
        <taxon>Trapa</taxon>
    </lineage>
</organism>
<evidence type="ECO:0000256" key="1">
    <source>
        <dbReference type="ARBA" id="ARBA00004141"/>
    </source>
</evidence>
<sequence length="275" mass="30041">MADGGGIRRAGGGSEWTPFIAMIAVDFAFAIVNIMPKKMVEEGMDHLVIIAYRQAVSTLFLAPIAWFLERNIRPKLTFRIACSLFFSGIVGALLTQFLFLVGIQYTTATFASAFINIVPVVTFIMALPFRMEQLNLHQSSGKAKAMGSLICVGGVMLLTMYRGVILSEPSHASMASHSGKISSEKRTQRWALSSLALVMGSVLWSSWFLLQSSIGRRYPCKYSSTAVMSFFGTIQSAALVTLSSGRNPSVWILRETFEIVAILFTVIPTIASAKS</sequence>
<feature type="domain" description="EamA" evidence="7">
    <location>
        <begin position="20"/>
        <end position="159"/>
    </location>
</feature>
<reference evidence="8 9" key="1">
    <citation type="journal article" date="2023" name="Hortic Res">
        <title>Pangenome of water caltrop reveals structural variations and asymmetric subgenome divergence after allopolyploidization.</title>
        <authorList>
            <person name="Zhang X."/>
            <person name="Chen Y."/>
            <person name="Wang L."/>
            <person name="Yuan Y."/>
            <person name="Fang M."/>
            <person name="Shi L."/>
            <person name="Lu R."/>
            <person name="Comes H.P."/>
            <person name="Ma Y."/>
            <person name="Chen Y."/>
            <person name="Huang G."/>
            <person name="Zhou Y."/>
            <person name="Zheng Z."/>
            <person name="Qiu Y."/>
        </authorList>
    </citation>
    <scope>NUCLEOTIDE SEQUENCE [LARGE SCALE GENOMIC DNA]</scope>
    <source>
        <strain evidence="8">F231</strain>
    </source>
</reference>
<evidence type="ECO:0000256" key="2">
    <source>
        <dbReference type="ARBA" id="ARBA00007635"/>
    </source>
</evidence>
<feature type="transmembrane region" description="Helical" evidence="6">
    <location>
        <begin position="16"/>
        <end position="35"/>
    </location>
</feature>
<evidence type="ECO:0000256" key="6">
    <source>
        <dbReference type="RuleBase" id="RU363077"/>
    </source>
</evidence>
<keyword evidence="4 6" id="KW-1133">Transmembrane helix</keyword>
<feature type="transmembrane region" description="Helical" evidence="6">
    <location>
        <begin position="251"/>
        <end position="271"/>
    </location>
</feature>
<evidence type="ECO:0000313" key="9">
    <source>
        <dbReference type="Proteomes" id="UP001346149"/>
    </source>
</evidence>
<gene>
    <name evidence="8" type="ORF">SAY86_028031</name>
</gene>
<evidence type="ECO:0000256" key="3">
    <source>
        <dbReference type="ARBA" id="ARBA00022692"/>
    </source>
</evidence>
<dbReference type="EMBL" id="JAXQNO010000006">
    <property type="protein sequence ID" value="KAK4795705.1"/>
    <property type="molecule type" value="Genomic_DNA"/>
</dbReference>
<feature type="transmembrane region" description="Helical" evidence="6">
    <location>
        <begin position="222"/>
        <end position="245"/>
    </location>
</feature>
<comment type="similarity">
    <text evidence="2 6">Belongs to the drug/metabolite transporter (DMT) superfamily. Plant drug/metabolite exporter (P-DME) (TC 2.A.7.4) family.</text>
</comment>
<dbReference type="SUPFAM" id="SSF103481">
    <property type="entry name" value="Multidrug resistance efflux transporter EmrE"/>
    <property type="match status" value="1"/>
</dbReference>
<dbReference type="Pfam" id="PF00892">
    <property type="entry name" value="EamA"/>
    <property type="match status" value="1"/>
</dbReference>
<comment type="subcellular location">
    <subcellularLocation>
        <location evidence="1 6">Membrane</location>
        <topology evidence="1 6">Multi-pass membrane protein</topology>
    </subcellularLocation>
</comment>
<feature type="transmembrane region" description="Helical" evidence="6">
    <location>
        <begin position="80"/>
        <end position="103"/>
    </location>
</feature>
<dbReference type="PANTHER" id="PTHR31218">
    <property type="entry name" value="WAT1-RELATED PROTEIN"/>
    <property type="match status" value="1"/>
</dbReference>